<dbReference type="EMBL" id="GGEC01023416">
    <property type="protein sequence ID" value="MBX03900.1"/>
    <property type="molecule type" value="Transcribed_RNA"/>
</dbReference>
<reference evidence="2" key="1">
    <citation type="submission" date="2018-02" db="EMBL/GenBank/DDBJ databases">
        <title>Rhizophora mucronata_Transcriptome.</title>
        <authorList>
            <person name="Meera S.P."/>
            <person name="Sreeshan A."/>
            <person name="Augustine A."/>
        </authorList>
    </citation>
    <scope>NUCLEOTIDE SEQUENCE</scope>
    <source>
        <tissue evidence="2">Leaf</tissue>
    </source>
</reference>
<name>A0A2P2KDZ9_RHIMU</name>
<organism evidence="2">
    <name type="scientific">Rhizophora mucronata</name>
    <name type="common">Asiatic mangrove</name>
    <dbReference type="NCBI Taxonomy" id="61149"/>
    <lineage>
        <taxon>Eukaryota</taxon>
        <taxon>Viridiplantae</taxon>
        <taxon>Streptophyta</taxon>
        <taxon>Embryophyta</taxon>
        <taxon>Tracheophyta</taxon>
        <taxon>Spermatophyta</taxon>
        <taxon>Magnoliopsida</taxon>
        <taxon>eudicotyledons</taxon>
        <taxon>Gunneridae</taxon>
        <taxon>Pentapetalae</taxon>
        <taxon>rosids</taxon>
        <taxon>fabids</taxon>
        <taxon>Malpighiales</taxon>
        <taxon>Rhizophoraceae</taxon>
        <taxon>Rhizophora</taxon>
    </lineage>
</organism>
<feature type="region of interest" description="Disordered" evidence="1">
    <location>
        <begin position="1"/>
        <end position="26"/>
    </location>
</feature>
<sequence>MLQFVKKKGARITNHYPRRKLENLHQ</sequence>
<proteinExistence type="predicted"/>
<protein>
    <submittedName>
        <fullName evidence="2">Uncharacterized protein</fullName>
    </submittedName>
</protein>
<feature type="compositionally biased region" description="Basic residues" evidence="1">
    <location>
        <begin position="1"/>
        <end position="10"/>
    </location>
</feature>
<evidence type="ECO:0000256" key="1">
    <source>
        <dbReference type="SAM" id="MobiDB-lite"/>
    </source>
</evidence>
<evidence type="ECO:0000313" key="2">
    <source>
        <dbReference type="EMBL" id="MBX03900.1"/>
    </source>
</evidence>
<dbReference type="AlphaFoldDB" id="A0A2P2KDZ9"/>
<accession>A0A2P2KDZ9</accession>